<dbReference type="InterPro" id="IPR002491">
    <property type="entry name" value="ABC_transptr_periplasmic_BD"/>
</dbReference>
<dbReference type="PROSITE" id="PS50983">
    <property type="entry name" value="FE_B12_PBP"/>
    <property type="match status" value="1"/>
</dbReference>
<dbReference type="PANTHER" id="PTHR30535">
    <property type="entry name" value="VITAMIN B12-BINDING PROTEIN"/>
    <property type="match status" value="1"/>
</dbReference>
<evidence type="ECO:0000256" key="1">
    <source>
        <dbReference type="ARBA" id="ARBA00008814"/>
    </source>
</evidence>
<dbReference type="AlphaFoldDB" id="A0A8J3VL13"/>
<dbReference type="InterPro" id="IPR050902">
    <property type="entry name" value="ABC_Transporter_SBP"/>
</dbReference>
<comment type="caution">
    <text evidence="4">The sequence shown here is derived from an EMBL/GenBank/DDBJ whole genome shotgun (WGS) entry which is preliminary data.</text>
</comment>
<keyword evidence="5" id="KW-1185">Reference proteome</keyword>
<dbReference type="PANTHER" id="PTHR30535:SF4">
    <property type="entry name" value="HEMIN-BINDING PERIPLASMIC PROTEIN HMUT"/>
    <property type="match status" value="1"/>
</dbReference>
<feature type="domain" description="Fe/B12 periplasmic-binding" evidence="3">
    <location>
        <begin position="34"/>
        <end position="286"/>
    </location>
</feature>
<sequence length="286" mass="28767">MKRVIALAAALLVAMTACGQAEAEPQAAPQAVQRIVPLTGDIAEIVWALGLGDQVVGVDTSALYPAQAAAKEPKIGYQRQLAAEGILSLQPTIVIGTPEAGPAEVITQIKQAGIRTEIVALPTTVDDVAQRIKTVAGLLGVSAEGDQLAAKVAKEIADAKGTSSPTRVAFLYVRGAGTAMIGGTGTRASAMIAATGFVDAGATSGVQGYKTITAEALAAAKPDVLVLLDAGLESIGGVDGVLKLPGVAQTPAGAAKKIVSLEDTYLLNLGPRTGSALKDLRAKVSG</sequence>
<keyword evidence="2" id="KW-0732">Signal</keyword>
<evidence type="ECO:0000313" key="4">
    <source>
        <dbReference type="EMBL" id="GIH10360.1"/>
    </source>
</evidence>
<accession>A0A8J3VL13</accession>
<evidence type="ECO:0000256" key="2">
    <source>
        <dbReference type="SAM" id="SignalP"/>
    </source>
</evidence>
<dbReference type="SUPFAM" id="SSF53807">
    <property type="entry name" value="Helical backbone' metal receptor"/>
    <property type="match status" value="1"/>
</dbReference>
<dbReference type="Gene3D" id="3.40.50.1980">
    <property type="entry name" value="Nitrogenase molybdenum iron protein domain"/>
    <property type="match status" value="2"/>
</dbReference>
<dbReference type="RefSeq" id="WP_203914075.1">
    <property type="nucleotide sequence ID" value="NZ_BONY01000092.1"/>
</dbReference>
<reference evidence="4" key="1">
    <citation type="submission" date="2021-01" db="EMBL/GenBank/DDBJ databases">
        <title>Whole genome shotgun sequence of Rhizocola hellebori NBRC 109834.</title>
        <authorList>
            <person name="Komaki H."/>
            <person name="Tamura T."/>
        </authorList>
    </citation>
    <scope>NUCLEOTIDE SEQUENCE</scope>
    <source>
        <strain evidence="4">NBRC 109834</strain>
    </source>
</reference>
<feature type="signal peptide" evidence="2">
    <location>
        <begin position="1"/>
        <end position="23"/>
    </location>
</feature>
<gene>
    <name evidence="4" type="ORF">Rhe02_84270</name>
</gene>
<evidence type="ECO:0000259" key="3">
    <source>
        <dbReference type="PROSITE" id="PS50983"/>
    </source>
</evidence>
<dbReference type="Pfam" id="PF01497">
    <property type="entry name" value="Peripla_BP_2"/>
    <property type="match status" value="1"/>
</dbReference>
<dbReference type="EMBL" id="BONY01000092">
    <property type="protein sequence ID" value="GIH10360.1"/>
    <property type="molecule type" value="Genomic_DNA"/>
</dbReference>
<comment type="similarity">
    <text evidence="1">Belongs to the bacterial solute-binding protein 8 family.</text>
</comment>
<evidence type="ECO:0000313" key="5">
    <source>
        <dbReference type="Proteomes" id="UP000612899"/>
    </source>
</evidence>
<name>A0A8J3VL13_9ACTN</name>
<feature type="chain" id="PRO_5035221881" description="Fe/B12 periplasmic-binding domain-containing protein" evidence="2">
    <location>
        <begin position="24"/>
        <end position="286"/>
    </location>
</feature>
<dbReference type="Proteomes" id="UP000612899">
    <property type="component" value="Unassembled WGS sequence"/>
</dbReference>
<protein>
    <recommendedName>
        <fullName evidence="3">Fe/B12 periplasmic-binding domain-containing protein</fullName>
    </recommendedName>
</protein>
<proteinExistence type="inferred from homology"/>
<dbReference type="PROSITE" id="PS51257">
    <property type="entry name" value="PROKAR_LIPOPROTEIN"/>
    <property type="match status" value="1"/>
</dbReference>
<organism evidence="4 5">
    <name type="scientific">Rhizocola hellebori</name>
    <dbReference type="NCBI Taxonomy" id="1392758"/>
    <lineage>
        <taxon>Bacteria</taxon>
        <taxon>Bacillati</taxon>
        <taxon>Actinomycetota</taxon>
        <taxon>Actinomycetes</taxon>
        <taxon>Micromonosporales</taxon>
        <taxon>Micromonosporaceae</taxon>
        <taxon>Rhizocola</taxon>
    </lineage>
</organism>